<accession>A0AAN7RFR6</accession>
<feature type="region of interest" description="Disordered" evidence="1">
    <location>
        <begin position="1"/>
        <end position="50"/>
    </location>
</feature>
<keyword evidence="3" id="KW-1185">Reference proteome</keyword>
<evidence type="ECO:0000256" key="1">
    <source>
        <dbReference type="SAM" id="MobiDB-lite"/>
    </source>
</evidence>
<dbReference type="Proteomes" id="UP001346149">
    <property type="component" value="Unassembled WGS sequence"/>
</dbReference>
<name>A0AAN7RFR6_TRANT</name>
<protein>
    <submittedName>
        <fullName evidence="2">Uncharacterized protein</fullName>
    </submittedName>
</protein>
<dbReference type="EMBL" id="JAXQNO010000006">
    <property type="protein sequence ID" value="KAK4796966.1"/>
    <property type="molecule type" value="Genomic_DNA"/>
</dbReference>
<comment type="caution">
    <text evidence="2">The sequence shown here is derived from an EMBL/GenBank/DDBJ whole genome shotgun (WGS) entry which is preliminary data.</text>
</comment>
<feature type="compositionally biased region" description="Low complexity" evidence="1">
    <location>
        <begin position="41"/>
        <end position="50"/>
    </location>
</feature>
<reference evidence="2 3" key="1">
    <citation type="journal article" date="2023" name="Hortic Res">
        <title>Pangenome of water caltrop reveals structural variations and asymmetric subgenome divergence after allopolyploidization.</title>
        <authorList>
            <person name="Zhang X."/>
            <person name="Chen Y."/>
            <person name="Wang L."/>
            <person name="Yuan Y."/>
            <person name="Fang M."/>
            <person name="Shi L."/>
            <person name="Lu R."/>
            <person name="Comes H.P."/>
            <person name="Ma Y."/>
            <person name="Chen Y."/>
            <person name="Huang G."/>
            <person name="Zhou Y."/>
            <person name="Zheng Z."/>
            <person name="Qiu Y."/>
        </authorList>
    </citation>
    <scope>NUCLEOTIDE SEQUENCE [LARGE SCALE GENOMIC DNA]</scope>
    <source>
        <strain evidence="2">F231</strain>
    </source>
</reference>
<evidence type="ECO:0000313" key="2">
    <source>
        <dbReference type="EMBL" id="KAK4796966.1"/>
    </source>
</evidence>
<dbReference type="AlphaFoldDB" id="A0AAN7RFR6"/>
<evidence type="ECO:0000313" key="3">
    <source>
        <dbReference type="Proteomes" id="UP001346149"/>
    </source>
</evidence>
<organism evidence="2 3">
    <name type="scientific">Trapa natans</name>
    <name type="common">Water chestnut</name>
    <dbReference type="NCBI Taxonomy" id="22666"/>
    <lineage>
        <taxon>Eukaryota</taxon>
        <taxon>Viridiplantae</taxon>
        <taxon>Streptophyta</taxon>
        <taxon>Embryophyta</taxon>
        <taxon>Tracheophyta</taxon>
        <taxon>Spermatophyta</taxon>
        <taxon>Magnoliopsida</taxon>
        <taxon>eudicotyledons</taxon>
        <taxon>Gunneridae</taxon>
        <taxon>Pentapetalae</taxon>
        <taxon>rosids</taxon>
        <taxon>malvids</taxon>
        <taxon>Myrtales</taxon>
        <taxon>Lythraceae</taxon>
        <taxon>Trapa</taxon>
    </lineage>
</organism>
<proteinExistence type="predicted"/>
<sequence length="143" mass="15293">MGCHSSRGWTLEAKNGREKDGGGAQDGGGSCARTRQGKMCSGSRGLTRTSSGDTFRLVIPIASSISTASSPGVTTSNAWTREPSARPVTWRANEIPGHILRPLPKGMSSKFCPLTSMPFWVVRNLSGWNSDAIGQTRGSRWIL</sequence>
<gene>
    <name evidence="2" type="ORF">SAY86_029292</name>
</gene>